<dbReference type="Gene3D" id="2.60.40.10">
    <property type="entry name" value="Immunoglobulins"/>
    <property type="match status" value="1"/>
</dbReference>
<organism evidence="3 4">
    <name type="scientific">Pseudoduganella namucuonensis</name>
    <dbReference type="NCBI Taxonomy" id="1035707"/>
    <lineage>
        <taxon>Bacteria</taxon>
        <taxon>Pseudomonadati</taxon>
        <taxon>Pseudomonadota</taxon>
        <taxon>Betaproteobacteria</taxon>
        <taxon>Burkholderiales</taxon>
        <taxon>Oxalobacteraceae</taxon>
        <taxon>Telluria group</taxon>
        <taxon>Pseudoduganella</taxon>
    </lineage>
</organism>
<reference evidence="4" key="1">
    <citation type="submission" date="2016-10" db="EMBL/GenBank/DDBJ databases">
        <authorList>
            <person name="Varghese N."/>
            <person name="Submissions S."/>
        </authorList>
    </citation>
    <scope>NUCLEOTIDE SEQUENCE [LARGE SCALE GENOMIC DNA]</scope>
    <source>
        <strain evidence="4">CGMCC 1.11014</strain>
    </source>
</reference>
<dbReference type="GO" id="GO:0005509">
    <property type="term" value="F:calcium ion binding"/>
    <property type="evidence" value="ECO:0007669"/>
    <property type="project" value="InterPro"/>
</dbReference>
<name>A0A1I7K026_9BURK</name>
<evidence type="ECO:0000256" key="1">
    <source>
        <dbReference type="SAM" id="SignalP"/>
    </source>
</evidence>
<gene>
    <name evidence="3" type="ORF">SAMN05216552_101428</name>
</gene>
<dbReference type="EMBL" id="FPBO01000014">
    <property type="protein sequence ID" value="SFU90721.1"/>
    <property type="molecule type" value="Genomic_DNA"/>
</dbReference>
<dbReference type="InterPro" id="IPR015919">
    <property type="entry name" value="Cadherin-like_sf"/>
</dbReference>
<dbReference type="OrthoDB" id="8727478at2"/>
<dbReference type="Proteomes" id="UP000199391">
    <property type="component" value="Unassembled WGS sequence"/>
</dbReference>
<dbReference type="InterPro" id="IPR008979">
    <property type="entry name" value="Galactose-bd-like_sf"/>
</dbReference>
<accession>A0A1I7K026</accession>
<dbReference type="GO" id="GO:0016020">
    <property type="term" value="C:membrane"/>
    <property type="evidence" value="ECO:0007669"/>
    <property type="project" value="InterPro"/>
</dbReference>
<feature type="domain" description="F5/8 type C" evidence="2">
    <location>
        <begin position="1515"/>
        <end position="1616"/>
    </location>
</feature>
<keyword evidence="4" id="KW-1185">Reference proteome</keyword>
<dbReference type="SUPFAM" id="SSF49785">
    <property type="entry name" value="Galactose-binding domain-like"/>
    <property type="match status" value="4"/>
</dbReference>
<sequence>MKSSKYGGARGVASIFLAALMGLASLSSSSAVAADTILTLATSYQPAIQETTDASGFKHPGVGLTKPILENLRTQIRAQKEPWNTNFNNMLLSSSASRTATSSNQGSDPTKPASYAFNSQGFNSRFIADGQKAFTQAILYYVTGDEIYRGNALAILRIWAQMDPAQYAYFNDAHIHTGLPLYKMAAAAELLRSTSYQTAALQWTDADTASLTANLIVPATETFNHSNWRFMNQHLYPLIGSMAGYIFTGNRARYDEGVEWFTVNATAVDQGKNGAIKRLFRLVDSNDLTGEAVSPPVVQLVEMGRDQAHSSGDVINADILSRLLMAQGTKVDPVNGTPSTAANAVGPFEFLGDRILDTADYWGRYMLGHDTPWVPTAAYSNADGTPNIVYKTLSSNYRGRLTLNTWGAYYYYKYARGFNMDQRAPYLTEAYRRRNSYNWDSPEGGGDFWFHIPAAAEAEGAQFLVRPIVEPLREFEDRVTALDGNSTVIREATVGYARVTATAAGSRIALTSYGNSSKNIAFRVRTNGIAAMAAFGDSIALPDTKGQWRYVTYALNDYQWMGDMFYITITGGGTTVDLDHVNLQPGTALTAPVFTDGDADLNLYTYAGSTSTINRGFAATDANTGDVVSYQIDNMPAGATFNTGTGAFSWRPTQAGTYTFAVTATDGATVSTRLVKVVVTADRQSAVAAANAGYQAGTAYTSASLATYSAAYADAVAAIAGATDDAFAAKLTALGNAVAALQALTPLIDDGSMNYAKMLASSTFGTNVPNALDNAPDTFVVYTLAQNLSHTLDFGVNYRVSASAFQLQVRASFPTRIGGVAIFGSNDNETWTRLTPGQTEVTEDMQTLAVQDDLKDKRFRFIKMQMVQPSSNMLEPSEFRIFGERHEAVNQLSALSITSDQKVKTRIVPGNTVKVSFTAVAPINNVQLTLQGQPVAATSTDNLNWTATWVAPAITGTAAVKLALNYKTAAGIDADTTYFSTDGSTLFISDQSSHLGNLLDITALSDSNGRAAADVRTAATPLFDGNTATFTDFRLNGSGTGGYLTFDFKEDGTATLSRVELLARQDQVGRAAGTVVQGSNDNAGWTTISGAAASSAEWQQLAVNNAQPYRYIRVYNGGAWFGNLSELRVHGVAQSRKIATVSIASPQALRNRIAPGNTVQLSFTAKEAVNTVNATIQGQAATVATTDNINFTATATLPQGVAAGAVTFAINYKLQSGMNGVATTATTDGSSLYLVDESDVIRNVPAIATLIDSTVNRTAAATLTQVNTLFDGALGSVSDFRTGSNNAGNGAYITFDFKEDGSATLSGVDLLGRQDQYYTRIAGAVVQGSNDNASWTTISGAAVSSAEWQQLAINPQPYRYIRIYNGATWFGNIAELRLRGVAQANKIATVSIGSPQALRKRIAPGNTVQLAFTMKEAVSNASATIHGQAATVTTADNINFTATATLPQGVAAGAVTFAINYQLQNGASGYATTATTDGSSLYLVDESDVIRNLSTIATLIDSTVNRSAATTAAMVNSMVDGNLGTFSDFRAGANNAGNGAYVTFDFAGNEAILSSVELAARQDNYYTRANGVVIQGSNNNANWTTLTAPAASTMDWQTLPVSGGVPYRYIRIYNGAAWFGNLAEVRFHGVVQPN</sequence>
<dbReference type="InterPro" id="IPR000421">
    <property type="entry name" value="FA58C"/>
</dbReference>
<feature type="signal peptide" evidence="1">
    <location>
        <begin position="1"/>
        <end position="33"/>
    </location>
</feature>
<feature type="domain" description="F5/8 type C" evidence="2">
    <location>
        <begin position="1267"/>
        <end position="1376"/>
    </location>
</feature>
<dbReference type="Gene3D" id="2.60.120.260">
    <property type="entry name" value="Galactose-binding domain-like"/>
    <property type="match status" value="4"/>
</dbReference>
<evidence type="ECO:0000313" key="4">
    <source>
        <dbReference type="Proteomes" id="UP000199391"/>
    </source>
</evidence>
<dbReference type="InterPro" id="IPR008929">
    <property type="entry name" value="Chondroitin_lyas"/>
</dbReference>
<dbReference type="SUPFAM" id="SSF49313">
    <property type="entry name" value="Cadherin-like"/>
    <property type="match status" value="1"/>
</dbReference>
<protein>
    <submittedName>
        <fullName evidence="3">F5/8 type C domain-containing protein</fullName>
    </submittedName>
</protein>
<feature type="chain" id="PRO_5011442564" evidence="1">
    <location>
        <begin position="34"/>
        <end position="1634"/>
    </location>
</feature>
<dbReference type="Pfam" id="PF00754">
    <property type="entry name" value="F5_F8_type_C"/>
    <property type="match status" value="2"/>
</dbReference>
<proteinExistence type="predicted"/>
<dbReference type="InterPro" id="IPR013783">
    <property type="entry name" value="Ig-like_fold"/>
</dbReference>
<keyword evidence="1" id="KW-0732">Signal</keyword>
<evidence type="ECO:0000313" key="3">
    <source>
        <dbReference type="EMBL" id="SFU90721.1"/>
    </source>
</evidence>
<dbReference type="Pfam" id="PF05345">
    <property type="entry name" value="He_PIG"/>
    <property type="match status" value="1"/>
</dbReference>
<dbReference type="STRING" id="1035707.SAMN05216552_101428"/>
<dbReference type="RefSeq" id="WP_093556544.1">
    <property type="nucleotide sequence ID" value="NZ_FPBO01000014.1"/>
</dbReference>
<evidence type="ECO:0000259" key="2">
    <source>
        <dbReference type="Pfam" id="PF00754"/>
    </source>
</evidence>
<dbReference type="SUPFAM" id="SSF48230">
    <property type="entry name" value="Chondroitin AC/alginate lyase"/>
    <property type="match status" value="1"/>
</dbReference>